<keyword evidence="2" id="KW-1133">Transmembrane helix</keyword>
<feature type="transmembrane region" description="Helical" evidence="2">
    <location>
        <begin position="48"/>
        <end position="72"/>
    </location>
</feature>
<evidence type="ECO:0000256" key="1">
    <source>
        <dbReference type="SAM" id="MobiDB-lite"/>
    </source>
</evidence>
<proteinExistence type="predicted"/>
<sequence length="193" mass="20426">MAEKDSASENAPDDLAGLTDDELRKRGRAPDPVLPGQQKPKYQVPTPVTVSVVLWIASGAVLIAGQIALLVVKQQLIDAIVKTTNESTAPGPKPSPADIAAGTTTLVWTLFVGAVVFALLVALFAYKARQGTRSARSVLTGLAILEAVFELVFFRGGLNAFLLVSLLLAVIALILMYLPSVATYFPKVGKKVN</sequence>
<feature type="region of interest" description="Disordered" evidence="1">
    <location>
        <begin position="1"/>
        <end position="40"/>
    </location>
</feature>
<reference evidence="4" key="1">
    <citation type="journal article" date="2019" name="Int. J. Syst. Evol. Microbiol.">
        <title>The Global Catalogue of Microorganisms (GCM) 10K type strain sequencing project: providing services to taxonomists for standard genome sequencing and annotation.</title>
        <authorList>
            <consortium name="The Broad Institute Genomics Platform"/>
            <consortium name="The Broad Institute Genome Sequencing Center for Infectious Disease"/>
            <person name="Wu L."/>
            <person name="Ma J."/>
        </authorList>
    </citation>
    <scope>NUCLEOTIDE SEQUENCE [LARGE SCALE GENOMIC DNA]</scope>
    <source>
        <strain evidence="4">CGMCC 4.7643</strain>
    </source>
</reference>
<dbReference type="EMBL" id="JBHUKU010000008">
    <property type="protein sequence ID" value="MFD2460429.1"/>
    <property type="molecule type" value="Genomic_DNA"/>
</dbReference>
<accession>A0ABW5GHV7</accession>
<comment type="caution">
    <text evidence="3">The sequence shown here is derived from an EMBL/GenBank/DDBJ whole genome shotgun (WGS) entry which is preliminary data.</text>
</comment>
<evidence type="ECO:0000313" key="3">
    <source>
        <dbReference type="EMBL" id="MFD2460429.1"/>
    </source>
</evidence>
<feature type="transmembrane region" description="Helical" evidence="2">
    <location>
        <begin position="106"/>
        <end position="126"/>
    </location>
</feature>
<gene>
    <name evidence="3" type="ORF">ACFSYJ_17610</name>
</gene>
<name>A0ABW5GHV7_9PSEU</name>
<keyword evidence="2" id="KW-0812">Transmembrane</keyword>
<keyword evidence="2" id="KW-0472">Membrane</keyword>
<dbReference type="RefSeq" id="WP_345397663.1">
    <property type="nucleotide sequence ID" value="NZ_BAABHG010000009.1"/>
</dbReference>
<evidence type="ECO:0000256" key="2">
    <source>
        <dbReference type="SAM" id="Phobius"/>
    </source>
</evidence>
<evidence type="ECO:0000313" key="4">
    <source>
        <dbReference type="Proteomes" id="UP001597419"/>
    </source>
</evidence>
<protein>
    <submittedName>
        <fullName evidence="3">Uncharacterized protein</fullName>
    </submittedName>
</protein>
<organism evidence="3 4">
    <name type="scientific">Amycolatopsis samaneae</name>
    <dbReference type="NCBI Taxonomy" id="664691"/>
    <lineage>
        <taxon>Bacteria</taxon>
        <taxon>Bacillati</taxon>
        <taxon>Actinomycetota</taxon>
        <taxon>Actinomycetes</taxon>
        <taxon>Pseudonocardiales</taxon>
        <taxon>Pseudonocardiaceae</taxon>
        <taxon>Amycolatopsis</taxon>
    </lineage>
</organism>
<dbReference type="Proteomes" id="UP001597419">
    <property type="component" value="Unassembled WGS sequence"/>
</dbReference>
<keyword evidence="4" id="KW-1185">Reference proteome</keyword>
<feature type="transmembrane region" description="Helical" evidence="2">
    <location>
        <begin position="160"/>
        <end position="185"/>
    </location>
</feature>